<name>A0A9N9YXZ9_9HYPO</name>
<keyword evidence="3" id="KW-1185">Reference proteome</keyword>
<accession>A0A9N9YXZ9</accession>
<sequence length="439" mass="49260">MNLRHVLESEGSVEALQAYFDQVRNSARQTQEASTVLSVFPVSSKAQQNLARKAPMDGFPDSTATGFTALKDWIVQATLASREIHADNILYRCKVSFDAIEEWAVDKPRAPFQLPRASKPEIEQVLKQVSLKLKDDLKRSEGNLPRFIGRLEPYRAIKNGADDSAVNGFSNLIDRYGHYWARKAYVWNLAFTKKLPAYFVTLAKRAGQSVSHNLHATCNLDSLPLEYREAFGRVAYKGHNLAMEYQSEMIQTAARFRADINKIRLKSRAFMNEPMKKGYIEASQHHGKGMVKKQIQTMHDFAVKEGDEIIASIGDKVLKQLCSGSKHAPDCAAEVKELRGSLFDDIKSWNEYWDSHGSKIGPIRIPPCDEALLADVPDEEAKNKPKRASKGERKPRQAAAPGKKAKGKAKKATQEEAKDEWCDESEQAESGYATSEEKK</sequence>
<protein>
    <submittedName>
        <fullName evidence="2">Uncharacterized protein</fullName>
    </submittedName>
</protein>
<evidence type="ECO:0000313" key="3">
    <source>
        <dbReference type="Proteomes" id="UP000775872"/>
    </source>
</evidence>
<dbReference type="EMBL" id="CABFOC020000005">
    <property type="protein sequence ID" value="CAH0044430.1"/>
    <property type="molecule type" value="Genomic_DNA"/>
</dbReference>
<feature type="region of interest" description="Disordered" evidence="1">
    <location>
        <begin position="374"/>
        <end position="439"/>
    </location>
</feature>
<comment type="caution">
    <text evidence="2">The sequence shown here is derived from an EMBL/GenBank/DDBJ whole genome shotgun (WGS) entry which is preliminary data.</text>
</comment>
<dbReference type="Proteomes" id="UP000775872">
    <property type="component" value="Unassembled WGS sequence"/>
</dbReference>
<dbReference type="AlphaFoldDB" id="A0A9N9YXZ9"/>
<reference evidence="2" key="1">
    <citation type="submission" date="2021-10" db="EMBL/GenBank/DDBJ databases">
        <authorList>
            <person name="Piombo E."/>
        </authorList>
    </citation>
    <scope>NUCLEOTIDE SEQUENCE</scope>
</reference>
<evidence type="ECO:0000313" key="2">
    <source>
        <dbReference type="EMBL" id="CAH0044430.1"/>
    </source>
</evidence>
<evidence type="ECO:0000256" key="1">
    <source>
        <dbReference type="SAM" id="MobiDB-lite"/>
    </source>
</evidence>
<organism evidence="2 3">
    <name type="scientific">Clonostachys solani</name>
    <dbReference type="NCBI Taxonomy" id="160281"/>
    <lineage>
        <taxon>Eukaryota</taxon>
        <taxon>Fungi</taxon>
        <taxon>Dikarya</taxon>
        <taxon>Ascomycota</taxon>
        <taxon>Pezizomycotina</taxon>
        <taxon>Sordariomycetes</taxon>
        <taxon>Hypocreomycetidae</taxon>
        <taxon>Hypocreales</taxon>
        <taxon>Bionectriaceae</taxon>
        <taxon>Clonostachys</taxon>
    </lineage>
</organism>
<gene>
    <name evidence="2" type="ORF">CSOL1703_00010175</name>
</gene>
<proteinExistence type="predicted"/>
<feature type="compositionally biased region" description="Basic and acidic residues" evidence="1">
    <location>
        <begin position="379"/>
        <end position="395"/>
    </location>
</feature>